<dbReference type="Gene3D" id="3.30.710.10">
    <property type="entry name" value="Potassium Channel Kv1.1, Chain A"/>
    <property type="match status" value="1"/>
</dbReference>
<dbReference type="Proteomes" id="UP000807504">
    <property type="component" value="Unassembled WGS sequence"/>
</dbReference>
<dbReference type="InterPro" id="IPR011705">
    <property type="entry name" value="BACK"/>
</dbReference>
<name>A0A8T0EWN5_ARGBR</name>
<dbReference type="InterPro" id="IPR011333">
    <property type="entry name" value="SKP1/BTB/POZ_sf"/>
</dbReference>
<keyword evidence="2" id="KW-0677">Repeat</keyword>
<dbReference type="PANTHER" id="PTHR45632">
    <property type="entry name" value="LD33804P"/>
    <property type="match status" value="1"/>
</dbReference>
<reference evidence="4" key="2">
    <citation type="submission" date="2020-06" db="EMBL/GenBank/DDBJ databases">
        <authorList>
            <person name="Sheffer M."/>
        </authorList>
    </citation>
    <scope>NUCLEOTIDE SEQUENCE</scope>
</reference>
<evidence type="ECO:0000256" key="1">
    <source>
        <dbReference type="ARBA" id="ARBA00022441"/>
    </source>
</evidence>
<dbReference type="AlphaFoldDB" id="A0A8T0EWN5"/>
<keyword evidence="5" id="KW-1185">Reference proteome</keyword>
<evidence type="ECO:0000313" key="5">
    <source>
        <dbReference type="Proteomes" id="UP000807504"/>
    </source>
</evidence>
<dbReference type="EMBL" id="JABXBU010001863">
    <property type="protein sequence ID" value="KAF8782743.1"/>
    <property type="molecule type" value="Genomic_DNA"/>
</dbReference>
<sequence length="228" mass="26374">MTDFVIRVEDYIFHVQKDLIMYHSSILQDFLNQNSISMITLINIEPETLKVILHYMYTSHLKINCQNMTEVYRAAGSLRIKEIMAKCIQIMRSKTSSADIYKYTTAWTLGVDCAKYDSLLKILSNLERCTADKEFMNLHVEQVCEIFTAAGLDWTNTKIKSFYQLFLAGLKWIDFDREERFQHTILVMGSIPFKKMSHQELLLCLNPPFAKYVAILPGVKAIIHAALS</sequence>
<dbReference type="CDD" id="cd18186">
    <property type="entry name" value="BTB_POZ_ZBTB_KLHL-like"/>
    <property type="match status" value="1"/>
</dbReference>
<dbReference type="InterPro" id="IPR000210">
    <property type="entry name" value="BTB/POZ_dom"/>
</dbReference>
<dbReference type="Pfam" id="PF07707">
    <property type="entry name" value="BACK"/>
    <property type="match status" value="1"/>
</dbReference>
<proteinExistence type="predicted"/>
<dbReference type="SMART" id="SM00225">
    <property type="entry name" value="BTB"/>
    <property type="match status" value="1"/>
</dbReference>
<evidence type="ECO:0000313" key="4">
    <source>
        <dbReference type="EMBL" id="KAF8782743.1"/>
    </source>
</evidence>
<protein>
    <submittedName>
        <fullName evidence="4">Kelch-like protein 40b like protein</fullName>
    </submittedName>
</protein>
<dbReference type="PANTHER" id="PTHR45632:SF3">
    <property type="entry name" value="KELCH-LIKE PROTEIN 32"/>
    <property type="match status" value="1"/>
</dbReference>
<evidence type="ECO:0000259" key="3">
    <source>
        <dbReference type="PROSITE" id="PS50097"/>
    </source>
</evidence>
<dbReference type="SUPFAM" id="SSF54695">
    <property type="entry name" value="POZ domain"/>
    <property type="match status" value="1"/>
</dbReference>
<feature type="domain" description="BTB" evidence="3">
    <location>
        <begin position="2"/>
        <end position="65"/>
    </location>
</feature>
<dbReference type="Pfam" id="PF00651">
    <property type="entry name" value="BTB"/>
    <property type="match status" value="1"/>
</dbReference>
<organism evidence="4 5">
    <name type="scientific">Argiope bruennichi</name>
    <name type="common">Wasp spider</name>
    <name type="synonym">Aranea bruennichi</name>
    <dbReference type="NCBI Taxonomy" id="94029"/>
    <lineage>
        <taxon>Eukaryota</taxon>
        <taxon>Metazoa</taxon>
        <taxon>Ecdysozoa</taxon>
        <taxon>Arthropoda</taxon>
        <taxon>Chelicerata</taxon>
        <taxon>Arachnida</taxon>
        <taxon>Araneae</taxon>
        <taxon>Araneomorphae</taxon>
        <taxon>Entelegynae</taxon>
        <taxon>Araneoidea</taxon>
        <taxon>Araneidae</taxon>
        <taxon>Argiope</taxon>
    </lineage>
</organism>
<dbReference type="Gene3D" id="1.25.40.420">
    <property type="match status" value="1"/>
</dbReference>
<gene>
    <name evidence="4" type="ORF">HNY73_012989</name>
</gene>
<comment type="caution">
    <text evidence="4">The sequence shown here is derived from an EMBL/GenBank/DDBJ whole genome shotgun (WGS) entry which is preliminary data.</text>
</comment>
<dbReference type="PROSITE" id="PS50097">
    <property type="entry name" value="BTB"/>
    <property type="match status" value="1"/>
</dbReference>
<reference evidence="4" key="1">
    <citation type="journal article" date="2020" name="bioRxiv">
        <title>Chromosome-level reference genome of the European wasp spider Argiope bruennichi: a resource for studies on range expansion and evolutionary adaptation.</title>
        <authorList>
            <person name="Sheffer M.M."/>
            <person name="Hoppe A."/>
            <person name="Krehenwinkel H."/>
            <person name="Uhl G."/>
            <person name="Kuss A.W."/>
            <person name="Jensen L."/>
            <person name="Jensen C."/>
            <person name="Gillespie R.G."/>
            <person name="Hoff K.J."/>
            <person name="Prost S."/>
        </authorList>
    </citation>
    <scope>NUCLEOTIDE SEQUENCE</scope>
</reference>
<keyword evidence="1" id="KW-0880">Kelch repeat</keyword>
<evidence type="ECO:0000256" key="2">
    <source>
        <dbReference type="ARBA" id="ARBA00022737"/>
    </source>
</evidence>
<accession>A0A8T0EWN5</accession>